<dbReference type="GO" id="GO:0016491">
    <property type="term" value="F:oxidoreductase activity"/>
    <property type="evidence" value="ECO:0007669"/>
    <property type="project" value="InterPro"/>
</dbReference>
<keyword evidence="3" id="KW-1185">Reference proteome</keyword>
<evidence type="ECO:0000259" key="1">
    <source>
        <dbReference type="Pfam" id="PF03358"/>
    </source>
</evidence>
<evidence type="ECO:0000313" key="3">
    <source>
        <dbReference type="Proteomes" id="UP000321617"/>
    </source>
</evidence>
<dbReference type="GO" id="GO:0010181">
    <property type="term" value="F:FMN binding"/>
    <property type="evidence" value="ECO:0007669"/>
    <property type="project" value="TreeGrafter"/>
</dbReference>
<dbReference type="SUPFAM" id="SSF52218">
    <property type="entry name" value="Flavoproteins"/>
    <property type="match status" value="1"/>
</dbReference>
<dbReference type="GO" id="GO:0005829">
    <property type="term" value="C:cytosol"/>
    <property type="evidence" value="ECO:0007669"/>
    <property type="project" value="TreeGrafter"/>
</dbReference>
<dbReference type="Pfam" id="PF03358">
    <property type="entry name" value="FMN_red"/>
    <property type="match status" value="1"/>
</dbReference>
<gene>
    <name evidence="2" type="ORF">LX16_4171</name>
</gene>
<organism evidence="2 3">
    <name type="scientific">Stackebrandtia albiflava</name>
    <dbReference type="NCBI Taxonomy" id="406432"/>
    <lineage>
        <taxon>Bacteria</taxon>
        <taxon>Bacillati</taxon>
        <taxon>Actinomycetota</taxon>
        <taxon>Actinomycetes</taxon>
        <taxon>Glycomycetales</taxon>
        <taxon>Glycomycetaceae</taxon>
        <taxon>Stackebrandtia</taxon>
    </lineage>
</organism>
<name>A0A562UYW0_9ACTN</name>
<protein>
    <submittedName>
        <fullName evidence="2">NAD(P)H-dependent FMN reductase</fullName>
    </submittedName>
</protein>
<dbReference type="EMBL" id="VLLL01000007">
    <property type="protein sequence ID" value="TWJ10748.1"/>
    <property type="molecule type" value="Genomic_DNA"/>
</dbReference>
<accession>A0A562UYW0</accession>
<comment type="caution">
    <text evidence="2">The sequence shown here is derived from an EMBL/GenBank/DDBJ whole genome shotgun (WGS) entry which is preliminary data.</text>
</comment>
<feature type="domain" description="NADPH-dependent FMN reductase-like" evidence="1">
    <location>
        <begin position="5"/>
        <end position="139"/>
    </location>
</feature>
<reference evidence="2 3" key="1">
    <citation type="journal article" date="2013" name="Stand. Genomic Sci.">
        <title>Genomic Encyclopedia of Type Strains, Phase I: The one thousand microbial genomes (KMG-I) project.</title>
        <authorList>
            <person name="Kyrpides N.C."/>
            <person name="Woyke T."/>
            <person name="Eisen J.A."/>
            <person name="Garrity G."/>
            <person name="Lilburn T.G."/>
            <person name="Beck B.J."/>
            <person name="Whitman W.B."/>
            <person name="Hugenholtz P."/>
            <person name="Klenk H.P."/>
        </authorList>
    </citation>
    <scope>NUCLEOTIDE SEQUENCE [LARGE SCALE GENOMIC DNA]</scope>
    <source>
        <strain evidence="2 3">DSM 45044</strain>
    </source>
</reference>
<evidence type="ECO:0000313" key="2">
    <source>
        <dbReference type="EMBL" id="TWJ10748.1"/>
    </source>
</evidence>
<dbReference type="RefSeq" id="WP_147141701.1">
    <property type="nucleotide sequence ID" value="NZ_BAABIJ010000003.1"/>
</dbReference>
<dbReference type="InterPro" id="IPR050712">
    <property type="entry name" value="NAD(P)H-dep_reductase"/>
</dbReference>
<dbReference type="InterPro" id="IPR029039">
    <property type="entry name" value="Flavoprotein-like_sf"/>
</dbReference>
<dbReference type="AlphaFoldDB" id="A0A562UYW0"/>
<proteinExistence type="predicted"/>
<dbReference type="Gene3D" id="3.40.50.360">
    <property type="match status" value="1"/>
</dbReference>
<dbReference type="Proteomes" id="UP000321617">
    <property type="component" value="Unassembled WGS sequence"/>
</dbReference>
<dbReference type="PANTHER" id="PTHR30543:SF21">
    <property type="entry name" value="NAD(P)H-DEPENDENT FMN REDUCTASE LOT6"/>
    <property type="match status" value="1"/>
</dbReference>
<dbReference type="PANTHER" id="PTHR30543">
    <property type="entry name" value="CHROMATE REDUCTASE"/>
    <property type="match status" value="1"/>
</dbReference>
<sequence length="188" mass="19948">MTIVPRVLLLPGSLRDGSVHRAVLRTAKAAVGMARGVLFDGTADLPHFDPDDDVDPLPPPVAALRSAVEWADALLICTPEYAGGLPGSFKNLLDWTVGGAEIDDKPVGWITAAPPGRGGGAEAALRVALEYTGARIVEDACRRIPVDRSTLGESGIFTDPETRMRITGTLMALRMHSTATPLRCRGVR</sequence>
<dbReference type="InterPro" id="IPR005025">
    <property type="entry name" value="FMN_Rdtase-like_dom"/>
</dbReference>
<dbReference type="OrthoDB" id="9812295at2"/>